<dbReference type="InterPro" id="IPR000595">
    <property type="entry name" value="cNMP-bd_dom"/>
</dbReference>
<dbReference type="SUPFAM" id="SSF51206">
    <property type="entry name" value="cAMP-binding domain-like"/>
    <property type="match status" value="1"/>
</dbReference>
<dbReference type="SMART" id="SM00419">
    <property type="entry name" value="HTH_CRP"/>
    <property type="match status" value="1"/>
</dbReference>
<dbReference type="OrthoDB" id="9776746at2"/>
<proteinExistence type="predicted"/>
<dbReference type="SUPFAM" id="SSF46785">
    <property type="entry name" value="Winged helix' DNA-binding domain"/>
    <property type="match status" value="1"/>
</dbReference>
<comment type="caution">
    <text evidence="5">The sequence shown here is derived from an EMBL/GenBank/DDBJ whole genome shotgun (WGS) entry which is preliminary data.</text>
</comment>
<keyword evidence="1" id="KW-0805">Transcription regulation</keyword>
<evidence type="ECO:0000313" key="5">
    <source>
        <dbReference type="EMBL" id="TGV01478.1"/>
    </source>
</evidence>
<evidence type="ECO:0000256" key="2">
    <source>
        <dbReference type="ARBA" id="ARBA00023125"/>
    </source>
</evidence>
<dbReference type="GO" id="GO:0006355">
    <property type="term" value="P:regulation of DNA-templated transcription"/>
    <property type="evidence" value="ECO:0007669"/>
    <property type="project" value="InterPro"/>
</dbReference>
<dbReference type="EMBL" id="SRSO01000023">
    <property type="protein sequence ID" value="TGV01478.1"/>
    <property type="molecule type" value="Genomic_DNA"/>
</dbReference>
<keyword evidence="6" id="KW-1185">Reference proteome</keyword>
<gene>
    <name evidence="5" type="ORF">EM932_15400</name>
</gene>
<dbReference type="InterPro" id="IPR012318">
    <property type="entry name" value="HTH_CRP"/>
</dbReference>
<dbReference type="InterPro" id="IPR014710">
    <property type="entry name" value="RmlC-like_jellyroll"/>
</dbReference>
<reference evidence="5 6" key="1">
    <citation type="submission" date="2019-04" db="EMBL/GenBank/DDBJ databases">
        <authorList>
            <person name="Liu A."/>
        </authorList>
    </citation>
    <scope>NUCLEOTIDE SEQUENCE [LARGE SCALE GENOMIC DNA]</scope>
    <source>
        <strain evidence="5 6">RZ03</strain>
    </source>
</reference>
<dbReference type="RefSeq" id="WP_135878094.1">
    <property type="nucleotide sequence ID" value="NZ_SRSO01000023.1"/>
</dbReference>
<evidence type="ECO:0000313" key="6">
    <source>
        <dbReference type="Proteomes" id="UP000307602"/>
    </source>
</evidence>
<feature type="domain" description="HTH crp-type" evidence="4">
    <location>
        <begin position="152"/>
        <end position="218"/>
    </location>
</feature>
<dbReference type="Pfam" id="PF00027">
    <property type="entry name" value="cNMP_binding"/>
    <property type="match status" value="1"/>
</dbReference>
<dbReference type="PROSITE" id="PS51063">
    <property type="entry name" value="HTH_CRP_2"/>
    <property type="match status" value="1"/>
</dbReference>
<dbReference type="Proteomes" id="UP000307602">
    <property type="component" value="Unassembled WGS sequence"/>
</dbReference>
<dbReference type="InterPro" id="IPR018490">
    <property type="entry name" value="cNMP-bd_dom_sf"/>
</dbReference>
<dbReference type="AlphaFoldDB" id="A0A4S1DVI2"/>
<keyword evidence="3" id="KW-0804">Transcription</keyword>
<keyword evidence="2" id="KW-0238">DNA-binding</keyword>
<dbReference type="Gene3D" id="1.10.10.10">
    <property type="entry name" value="Winged helix-like DNA-binding domain superfamily/Winged helix DNA-binding domain"/>
    <property type="match status" value="1"/>
</dbReference>
<organism evidence="5 6">
    <name type="scientific">Flavivirga rizhaonensis</name>
    <dbReference type="NCBI Taxonomy" id="2559571"/>
    <lineage>
        <taxon>Bacteria</taxon>
        <taxon>Pseudomonadati</taxon>
        <taxon>Bacteroidota</taxon>
        <taxon>Flavobacteriia</taxon>
        <taxon>Flavobacteriales</taxon>
        <taxon>Flavobacteriaceae</taxon>
        <taxon>Flavivirga</taxon>
    </lineage>
</organism>
<dbReference type="GO" id="GO:0003677">
    <property type="term" value="F:DNA binding"/>
    <property type="evidence" value="ECO:0007669"/>
    <property type="project" value="UniProtKB-KW"/>
</dbReference>
<evidence type="ECO:0000259" key="4">
    <source>
        <dbReference type="PROSITE" id="PS51063"/>
    </source>
</evidence>
<evidence type="ECO:0000256" key="1">
    <source>
        <dbReference type="ARBA" id="ARBA00023015"/>
    </source>
</evidence>
<dbReference type="Pfam" id="PF13545">
    <property type="entry name" value="HTH_Crp_2"/>
    <property type="match status" value="1"/>
</dbReference>
<name>A0A4S1DVI2_9FLAO</name>
<dbReference type="InterPro" id="IPR036390">
    <property type="entry name" value="WH_DNA-bd_sf"/>
</dbReference>
<dbReference type="Gene3D" id="2.60.120.10">
    <property type="entry name" value="Jelly Rolls"/>
    <property type="match status" value="1"/>
</dbReference>
<evidence type="ECO:0000256" key="3">
    <source>
        <dbReference type="ARBA" id="ARBA00023163"/>
    </source>
</evidence>
<dbReference type="InterPro" id="IPR036388">
    <property type="entry name" value="WH-like_DNA-bd_sf"/>
</dbReference>
<protein>
    <submittedName>
        <fullName evidence="5">Crp/Fnr family transcriptional regulator</fullName>
    </submittedName>
</protein>
<sequence>MKNQELILRQKLDDCYSEIFEKKLMDDIIKVGHFGEIKSGGLLIDIGSELTHIPLILDGVVKIMRRKENGEEIVLHFLERGNTCAISFANCINHKKSIFKGIVETDMEAIFLPVDYIDQWLSKYKSWRHFIIDSYHFRLIEMVDSIDGLAFMKMHQRLLKYLTSKVKISNNVELKITHQEVANDLNTSRVVITRILKQLHDENKIYSTRNKIRVLEFFE</sequence>
<accession>A0A4S1DVI2</accession>